<organism evidence="1 2">
    <name type="scientific">Pseudomonas lactis</name>
    <dbReference type="NCBI Taxonomy" id="1615674"/>
    <lineage>
        <taxon>Bacteria</taxon>
        <taxon>Pseudomonadati</taxon>
        <taxon>Pseudomonadota</taxon>
        <taxon>Gammaproteobacteria</taxon>
        <taxon>Pseudomonadales</taxon>
        <taxon>Pseudomonadaceae</taxon>
        <taxon>Pseudomonas</taxon>
    </lineage>
</organism>
<comment type="caution">
    <text evidence="1">The sequence shown here is derived from an EMBL/GenBank/DDBJ whole genome shotgun (WGS) entry which is preliminary data.</text>
</comment>
<dbReference type="EMBL" id="DYTS01000051">
    <property type="protein sequence ID" value="HJH17642.1"/>
    <property type="molecule type" value="Genomic_DNA"/>
</dbReference>
<evidence type="ECO:0000313" key="2">
    <source>
        <dbReference type="Proteomes" id="UP000752172"/>
    </source>
</evidence>
<reference evidence="1" key="2">
    <citation type="submission" date="2021-09" db="EMBL/GenBank/DDBJ databases">
        <authorList>
            <person name="Gilroy R."/>
        </authorList>
    </citation>
    <scope>NUCLEOTIDE SEQUENCE</scope>
    <source>
        <strain evidence="1">ChiSjej2B20-17149</strain>
    </source>
</reference>
<dbReference type="RefSeq" id="WP_278915320.1">
    <property type="nucleotide sequence ID" value="NZ_DYTS01000051.1"/>
</dbReference>
<accession>A0A921T6K2</accession>
<protein>
    <submittedName>
        <fullName evidence="1">Uncharacterized protein</fullName>
    </submittedName>
</protein>
<name>A0A921T6K2_9PSED</name>
<evidence type="ECO:0000313" key="1">
    <source>
        <dbReference type="EMBL" id="HJH17642.1"/>
    </source>
</evidence>
<dbReference type="AlphaFoldDB" id="A0A921T6K2"/>
<reference evidence="1" key="1">
    <citation type="journal article" date="2021" name="PeerJ">
        <title>Extensive microbial diversity within the chicken gut microbiome revealed by metagenomics and culture.</title>
        <authorList>
            <person name="Gilroy R."/>
            <person name="Ravi A."/>
            <person name="Getino M."/>
            <person name="Pursley I."/>
            <person name="Horton D.L."/>
            <person name="Alikhan N.F."/>
            <person name="Baker D."/>
            <person name="Gharbi K."/>
            <person name="Hall N."/>
            <person name="Watson M."/>
            <person name="Adriaenssens E.M."/>
            <person name="Foster-Nyarko E."/>
            <person name="Jarju S."/>
            <person name="Secka A."/>
            <person name="Antonio M."/>
            <person name="Oren A."/>
            <person name="Chaudhuri R.R."/>
            <person name="La Ragione R."/>
            <person name="Hildebrand F."/>
            <person name="Pallen M.J."/>
        </authorList>
    </citation>
    <scope>NUCLEOTIDE SEQUENCE</scope>
    <source>
        <strain evidence="1">ChiSjej2B20-17149</strain>
    </source>
</reference>
<proteinExistence type="predicted"/>
<gene>
    <name evidence="1" type="ORF">K8W20_02870</name>
</gene>
<dbReference type="Proteomes" id="UP000752172">
    <property type="component" value="Unassembled WGS sequence"/>
</dbReference>
<sequence length="74" mass="7942">MTTELSFELSGIGFSGMPLERVAKYMTALADLVGETAMFVRMTDNSIVFVDGGLQTDHRSAESIDPEGLEGGLQ</sequence>